<dbReference type="OrthoDB" id="3436397at2759"/>
<feature type="region of interest" description="Disordered" evidence="1">
    <location>
        <begin position="1"/>
        <end position="115"/>
    </location>
</feature>
<sequence length="153" mass="16993">MSSQPSTINSLKSTASSAYETVANSVSATSRNGEYDPDQDKNFVGKDSHGNKFRKGDYKDKLNQAAFGGPPEKEESLTEKGISTLQKSTLEQGPEDRTVKDNGLPPTRPEHDVPIEQFLRKQYHSRSGMGFQTREKVIEIDYSACFNDDNEAL</sequence>
<evidence type="ECO:0000313" key="2">
    <source>
        <dbReference type="EMBL" id="RAL59918.1"/>
    </source>
</evidence>
<accession>A0A395IK81</accession>
<evidence type="ECO:0000256" key="1">
    <source>
        <dbReference type="SAM" id="MobiDB-lite"/>
    </source>
</evidence>
<feature type="compositionally biased region" description="Basic and acidic residues" evidence="1">
    <location>
        <begin position="38"/>
        <end position="62"/>
    </location>
</feature>
<dbReference type="AlphaFoldDB" id="A0A395IK81"/>
<dbReference type="Proteomes" id="UP000249056">
    <property type="component" value="Unassembled WGS sequence"/>
</dbReference>
<feature type="compositionally biased region" description="Polar residues" evidence="1">
    <location>
        <begin position="81"/>
        <end position="91"/>
    </location>
</feature>
<name>A0A395IK81_9HELO</name>
<reference evidence="2 3" key="1">
    <citation type="submission" date="2018-06" db="EMBL/GenBank/DDBJ databases">
        <title>Genome Sequence of the Brown Rot Fungal Pathogen Monilinia fructigena.</title>
        <authorList>
            <person name="Landi L."/>
            <person name="De Miccolis Angelini R.M."/>
            <person name="Pollastro S."/>
            <person name="Abate D."/>
            <person name="Faretra F."/>
            <person name="Romanazzi G."/>
        </authorList>
    </citation>
    <scope>NUCLEOTIDE SEQUENCE [LARGE SCALE GENOMIC DNA]</scope>
    <source>
        <strain evidence="2 3">Mfrg269</strain>
    </source>
</reference>
<dbReference type="EMBL" id="QKRW01000046">
    <property type="protein sequence ID" value="RAL59918.1"/>
    <property type="molecule type" value="Genomic_DNA"/>
</dbReference>
<protein>
    <submittedName>
        <fullName evidence="2">Uncharacterized protein</fullName>
    </submittedName>
</protein>
<feature type="compositionally biased region" description="Polar residues" evidence="1">
    <location>
        <begin position="1"/>
        <end position="32"/>
    </location>
</feature>
<proteinExistence type="predicted"/>
<gene>
    <name evidence="2" type="ORF">DID88_000545</name>
</gene>
<keyword evidence="3" id="KW-1185">Reference proteome</keyword>
<organism evidence="2 3">
    <name type="scientific">Monilinia fructigena</name>
    <dbReference type="NCBI Taxonomy" id="38457"/>
    <lineage>
        <taxon>Eukaryota</taxon>
        <taxon>Fungi</taxon>
        <taxon>Dikarya</taxon>
        <taxon>Ascomycota</taxon>
        <taxon>Pezizomycotina</taxon>
        <taxon>Leotiomycetes</taxon>
        <taxon>Helotiales</taxon>
        <taxon>Sclerotiniaceae</taxon>
        <taxon>Monilinia</taxon>
    </lineage>
</organism>
<comment type="caution">
    <text evidence="2">The sequence shown here is derived from an EMBL/GenBank/DDBJ whole genome shotgun (WGS) entry which is preliminary data.</text>
</comment>
<evidence type="ECO:0000313" key="3">
    <source>
        <dbReference type="Proteomes" id="UP000249056"/>
    </source>
</evidence>